<dbReference type="EMBL" id="BMAW01112533">
    <property type="protein sequence ID" value="GFT52998.1"/>
    <property type="molecule type" value="Genomic_DNA"/>
</dbReference>
<accession>A0A8X6P7P7</accession>
<proteinExistence type="predicted"/>
<gene>
    <name evidence="2" type="ORF">NPIL_616781</name>
</gene>
<feature type="transmembrane region" description="Helical" evidence="1">
    <location>
        <begin position="20"/>
        <end position="42"/>
    </location>
</feature>
<organism evidence="2 3">
    <name type="scientific">Nephila pilipes</name>
    <name type="common">Giant wood spider</name>
    <name type="synonym">Nephila maculata</name>
    <dbReference type="NCBI Taxonomy" id="299642"/>
    <lineage>
        <taxon>Eukaryota</taxon>
        <taxon>Metazoa</taxon>
        <taxon>Ecdysozoa</taxon>
        <taxon>Arthropoda</taxon>
        <taxon>Chelicerata</taxon>
        <taxon>Arachnida</taxon>
        <taxon>Araneae</taxon>
        <taxon>Araneomorphae</taxon>
        <taxon>Entelegynae</taxon>
        <taxon>Araneoidea</taxon>
        <taxon>Nephilidae</taxon>
        <taxon>Nephila</taxon>
    </lineage>
</organism>
<sequence length="163" mass="18599">MGLELQLRMGFPSMSGVCRWFLHFCLSDLHFAGMVGVGHSLSCVRFLKWFYCVIILSFVGHPSVLLVLRWEERRWYRLFTLHTYYVLNLVFSISLPFPLGQIFSWALVLVFSPGFHFSMVSSGVVSVSTRWWALLPRGTSVIFFSSLFLCHVFFGVSAGVISA</sequence>
<keyword evidence="3" id="KW-1185">Reference proteome</keyword>
<evidence type="ECO:0000313" key="3">
    <source>
        <dbReference type="Proteomes" id="UP000887013"/>
    </source>
</evidence>
<feature type="transmembrane region" description="Helical" evidence="1">
    <location>
        <begin position="141"/>
        <end position="161"/>
    </location>
</feature>
<evidence type="ECO:0000256" key="1">
    <source>
        <dbReference type="SAM" id="Phobius"/>
    </source>
</evidence>
<evidence type="ECO:0000313" key="2">
    <source>
        <dbReference type="EMBL" id="GFT52998.1"/>
    </source>
</evidence>
<keyword evidence="1" id="KW-0812">Transmembrane</keyword>
<dbReference type="Proteomes" id="UP000887013">
    <property type="component" value="Unassembled WGS sequence"/>
</dbReference>
<keyword evidence="1" id="KW-1133">Transmembrane helix</keyword>
<reference evidence="2" key="1">
    <citation type="submission" date="2020-08" db="EMBL/GenBank/DDBJ databases">
        <title>Multicomponent nature underlies the extraordinary mechanical properties of spider dragline silk.</title>
        <authorList>
            <person name="Kono N."/>
            <person name="Nakamura H."/>
            <person name="Mori M."/>
            <person name="Yoshida Y."/>
            <person name="Ohtoshi R."/>
            <person name="Malay A.D."/>
            <person name="Moran D.A.P."/>
            <person name="Tomita M."/>
            <person name="Numata K."/>
            <person name="Arakawa K."/>
        </authorList>
    </citation>
    <scope>NUCLEOTIDE SEQUENCE</scope>
</reference>
<comment type="caution">
    <text evidence="2">The sequence shown here is derived from an EMBL/GenBank/DDBJ whole genome shotgun (WGS) entry which is preliminary data.</text>
</comment>
<keyword evidence="1" id="KW-0472">Membrane</keyword>
<protein>
    <submittedName>
        <fullName evidence="2">Uncharacterized protein</fullName>
    </submittedName>
</protein>
<name>A0A8X6P7P7_NEPPI</name>
<feature type="transmembrane region" description="Helical" evidence="1">
    <location>
        <begin position="48"/>
        <end position="68"/>
    </location>
</feature>
<dbReference type="AlphaFoldDB" id="A0A8X6P7P7"/>